<dbReference type="EMBL" id="JABFDB010000001">
    <property type="protein sequence ID" value="NYZ18719.1"/>
    <property type="molecule type" value="Genomic_DNA"/>
</dbReference>
<sequence>MTMGWRPMAAGDLDAVMGIAAVVHPSYPERREVFAERQALFPAGCLVAVADDAVVGYAVTHPAVTGEPPGLDTLLGALPAGADCLYLHDVAILPAVQGRRLGEAAFERIRAVAVGNGLAVLALIATPSARPYWLRHGFAPVAYDRDLEVKLATYGDGLAYMTRPSREIIPPE</sequence>
<accession>A0ABX2T343</accession>
<dbReference type="RefSeq" id="WP_180280438.1">
    <property type="nucleotide sequence ID" value="NZ_JABFDB010000001.1"/>
</dbReference>
<evidence type="ECO:0000313" key="3">
    <source>
        <dbReference type="Proteomes" id="UP000584642"/>
    </source>
</evidence>
<organism evidence="2 3">
    <name type="scientific">Azospirillum oleiclasticum</name>
    <dbReference type="NCBI Taxonomy" id="2735135"/>
    <lineage>
        <taxon>Bacteria</taxon>
        <taxon>Pseudomonadati</taxon>
        <taxon>Pseudomonadota</taxon>
        <taxon>Alphaproteobacteria</taxon>
        <taxon>Rhodospirillales</taxon>
        <taxon>Azospirillaceae</taxon>
        <taxon>Azospirillum</taxon>
    </lineage>
</organism>
<keyword evidence="3" id="KW-1185">Reference proteome</keyword>
<name>A0ABX2T343_9PROT</name>
<gene>
    <name evidence="2" type="ORF">HND93_03265</name>
</gene>
<dbReference type="CDD" id="cd04301">
    <property type="entry name" value="NAT_SF"/>
    <property type="match status" value="1"/>
</dbReference>
<dbReference type="InterPro" id="IPR000182">
    <property type="entry name" value="GNAT_dom"/>
</dbReference>
<dbReference type="SUPFAM" id="SSF55729">
    <property type="entry name" value="Acyl-CoA N-acyltransferases (Nat)"/>
    <property type="match status" value="1"/>
</dbReference>
<dbReference type="Gene3D" id="3.40.630.30">
    <property type="match status" value="1"/>
</dbReference>
<dbReference type="InterPro" id="IPR016181">
    <property type="entry name" value="Acyl_CoA_acyltransferase"/>
</dbReference>
<dbReference type="Proteomes" id="UP000584642">
    <property type="component" value="Unassembled WGS sequence"/>
</dbReference>
<evidence type="ECO:0000313" key="2">
    <source>
        <dbReference type="EMBL" id="NYZ18719.1"/>
    </source>
</evidence>
<comment type="caution">
    <text evidence="2">The sequence shown here is derived from an EMBL/GenBank/DDBJ whole genome shotgun (WGS) entry which is preliminary data.</text>
</comment>
<dbReference type="Pfam" id="PF00583">
    <property type="entry name" value="Acetyltransf_1"/>
    <property type="match status" value="1"/>
</dbReference>
<dbReference type="PROSITE" id="PS51186">
    <property type="entry name" value="GNAT"/>
    <property type="match status" value="1"/>
</dbReference>
<reference evidence="2 3" key="1">
    <citation type="submission" date="2020-05" db="EMBL/GenBank/DDBJ databases">
        <title>Azospirillum oleiclasticum sp. nov, a nitrogen-fixing and heavy crude oil-emulsifying bacterium isolated from the crude oil of Yumen Oilfield.</title>
        <authorList>
            <person name="Wu D."/>
            <person name="Cai M."/>
            <person name="Zhang X."/>
        </authorList>
    </citation>
    <scope>NUCLEOTIDE SEQUENCE [LARGE SCALE GENOMIC DNA]</scope>
    <source>
        <strain evidence="2 3">ROY-1-1-2</strain>
    </source>
</reference>
<evidence type="ECO:0000259" key="1">
    <source>
        <dbReference type="PROSITE" id="PS51186"/>
    </source>
</evidence>
<feature type="domain" description="N-acetyltransferase" evidence="1">
    <location>
        <begin position="3"/>
        <end position="164"/>
    </location>
</feature>
<protein>
    <submittedName>
        <fullName evidence="2">GNAT family N-acetyltransferase</fullName>
    </submittedName>
</protein>
<proteinExistence type="predicted"/>